<dbReference type="GO" id="GO:0005524">
    <property type="term" value="F:ATP binding"/>
    <property type="evidence" value="ECO:0007669"/>
    <property type="project" value="UniProtKB-KW"/>
</dbReference>
<evidence type="ECO:0000256" key="8">
    <source>
        <dbReference type="ARBA" id="ARBA00048679"/>
    </source>
</evidence>
<dbReference type="InParanoid" id="A0A2T3BEM2"/>
<dbReference type="InterPro" id="IPR011009">
    <property type="entry name" value="Kinase-like_dom_sf"/>
</dbReference>
<dbReference type="GeneID" id="36574244"/>
<evidence type="ECO:0000256" key="3">
    <source>
        <dbReference type="ARBA" id="ARBA00022679"/>
    </source>
</evidence>
<keyword evidence="11" id="KW-1185">Reference proteome</keyword>
<dbReference type="GO" id="GO:0000245">
    <property type="term" value="P:spliceosomal complex assembly"/>
    <property type="evidence" value="ECO:0007669"/>
    <property type="project" value="TreeGrafter"/>
</dbReference>
<dbReference type="Pfam" id="PF00069">
    <property type="entry name" value="Pkinase"/>
    <property type="match status" value="1"/>
</dbReference>
<keyword evidence="4" id="KW-0547">Nucleotide-binding</keyword>
<dbReference type="STRING" id="857342.A0A2T3BEM2"/>
<dbReference type="PANTHER" id="PTHR47634:SF9">
    <property type="entry name" value="PROTEIN KINASE DOMAIN-CONTAINING PROTEIN-RELATED"/>
    <property type="match status" value="1"/>
</dbReference>
<dbReference type="EMBL" id="KZ679006">
    <property type="protein sequence ID" value="PSS27825.1"/>
    <property type="molecule type" value="Genomic_DNA"/>
</dbReference>
<dbReference type="Proteomes" id="UP000241818">
    <property type="component" value="Unassembled WGS sequence"/>
</dbReference>
<reference evidence="10 11" key="1">
    <citation type="journal article" date="2018" name="New Phytol.">
        <title>Comparative genomics and transcriptomics depict ericoid mycorrhizal fungi as versatile saprotrophs and plant mutualists.</title>
        <authorList>
            <person name="Martino E."/>
            <person name="Morin E."/>
            <person name="Grelet G.A."/>
            <person name="Kuo A."/>
            <person name="Kohler A."/>
            <person name="Daghino S."/>
            <person name="Barry K.W."/>
            <person name="Cichocki N."/>
            <person name="Clum A."/>
            <person name="Dockter R.B."/>
            <person name="Hainaut M."/>
            <person name="Kuo R.C."/>
            <person name="LaButti K."/>
            <person name="Lindahl B.D."/>
            <person name="Lindquist E.A."/>
            <person name="Lipzen A."/>
            <person name="Khouja H.R."/>
            <person name="Magnuson J."/>
            <person name="Murat C."/>
            <person name="Ohm R.A."/>
            <person name="Singer S.W."/>
            <person name="Spatafora J.W."/>
            <person name="Wang M."/>
            <person name="Veneault-Fourrey C."/>
            <person name="Henrissat B."/>
            <person name="Grigoriev I.V."/>
            <person name="Martin F.M."/>
            <person name="Perotto S."/>
        </authorList>
    </citation>
    <scope>NUCLEOTIDE SEQUENCE [LARGE SCALE GENOMIC DNA]</scope>
    <source>
        <strain evidence="10 11">ATCC 22711</strain>
    </source>
</reference>
<dbReference type="SUPFAM" id="SSF56112">
    <property type="entry name" value="Protein kinase-like (PK-like)"/>
    <property type="match status" value="1"/>
</dbReference>
<keyword evidence="2" id="KW-0723">Serine/threonine-protein kinase</keyword>
<dbReference type="InterPro" id="IPR008271">
    <property type="entry name" value="Ser/Thr_kinase_AS"/>
</dbReference>
<evidence type="ECO:0000313" key="10">
    <source>
        <dbReference type="EMBL" id="PSS27825.1"/>
    </source>
</evidence>
<evidence type="ECO:0000313" key="11">
    <source>
        <dbReference type="Proteomes" id="UP000241818"/>
    </source>
</evidence>
<evidence type="ECO:0000256" key="5">
    <source>
        <dbReference type="ARBA" id="ARBA00022777"/>
    </source>
</evidence>
<dbReference type="PROSITE" id="PS50011">
    <property type="entry name" value="PROTEIN_KINASE_DOM"/>
    <property type="match status" value="1"/>
</dbReference>
<keyword evidence="3" id="KW-0808">Transferase</keyword>
<comment type="catalytic activity">
    <reaction evidence="7">
        <text>L-threonyl-[protein] + ATP = O-phospho-L-threonyl-[protein] + ADP + H(+)</text>
        <dbReference type="Rhea" id="RHEA:46608"/>
        <dbReference type="Rhea" id="RHEA-COMP:11060"/>
        <dbReference type="Rhea" id="RHEA-COMP:11605"/>
        <dbReference type="ChEBI" id="CHEBI:15378"/>
        <dbReference type="ChEBI" id="CHEBI:30013"/>
        <dbReference type="ChEBI" id="CHEBI:30616"/>
        <dbReference type="ChEBI" id="CHEBI:61977"/>
        <dbReference type="ChEBI" id="CHEBI:456216"/>
        <dbReference type="EC" id="2.7.11.1"/>
    </reaction>
</comment>
<organism evidence="10 11">
    <name type="scientific">Amorphotheca resinae ATCC 22711</name>
    <dbReference type="NCBI Taxonomy" id="857342"/>
    <lineage>
        <taxon>Eukaryota</taxon>
        <taxon>Fungi</taxon>
        <taxon>Dikarya</taxon>
        <taxon>Ascomycota</taxon>
        <taxon>Pezizomycotina</taxon>
        <taxon>Leotiomycetes</taxon>
        <taxon>Helotiales</taxon>
        <taxon>Amorphothecaceae</taxon>
        <taxon>Amorphotheca</taxon>
    </lineage>
</organism>
<evidence type="ECO:0000256" key="1">
    <source>
        <dbReference type="ARBA" id="ARBA00012513"/>
    </source>
</evidence>
<dbReference type="EC" id="2.7.11.1" evidence="1"/>
<evidence type="ECO:0000256" key="6">
    <source>
        <dbReference type="ARBA" id="ARBA00022840"/>
    </source>
</evidence>
<gene>
    <name evidence="10" type="ORF">M430DRAFT_32407</name>
</gene>
<name>A0A2T3BEM2_AMORE</name>
<comment type="catalytic activity">
    <reaction evidence="8">
        <text>L-seryl-[protein] + ATP = O-phospho-L-seryl-[protein] + ADP + H(+)</text>
        <dbReference type="Rhea" id="RHEA:17989"/>
        <dbReference type="Rhea" id="RHEA-COMP:9863"/>
        <dbReference type="Rhea" id="RHEA-COMP:11604"/>
        <dbReference type="ChEBI" id="CHEBI:15378"/>
        <dbReference type="ChEBI" id="CHEBI:29999"/>
        <dbReference type="ChEBI" id="CHEBI:30616"/>
        <dbReference type="ChEBI" id="CHEBI:83421"/>
        <dbReference type="ChEBI" id="CHEBI:456216"/>
        <dbReference type="EC" id="2.7.11.1"/>
    </reaction>
</comment>
<evidence type="ECO:0000259" key="9">
    <source>
        <dbReference type="PROSITE" id="PS50011"/>
    </source>
</evidence>
<proteinExistence type="predicted"/>
<accession>A0A2T3BEM2</accession>
<dbReference type="SMART" id="SM00220">
    <property type="entry name" value="S_TKc"/>
    <property type="match status" value="1"/>
</dbReference>
<evidence type="ECO:0000256" key="7">
    <source>
        <dbReference type="ARBA" id="ARBA00047899"/>
    </source>
</evidence>
<dbReference type="RefSeq" id="XP_024725350.1">
    <property type="nucleotide sequence ID" value="XM_024866163.1"/>
</dbReference>
<dbReference type="GO" id="GO:0050684">
    <property type="term" value="P:regulation of mRNA processing"/>
    <property type="evidence" value="ECO:0007669"/>
    <property type="project" value="TreeGrafter"/>
</dbReference>
<dbReference type="Gene3D" id="3.30.200.20">
    <property type="entry name" value="Phosphorylase Kinase, domain 1"/>
    <property type="match status" value="1"/>
</dbReference>
<dbReference type="AlphaFoldDB" id="A0A2T3BEM2"/>
<dbReference type="GO" id="GO:0004674">
    <property type="term" value="F:protein serine/threonine kinase activity"/>
    <property type="evidence" value="ECO:0007669"/>
    <property type="project" value="UniProtKB-KW"/>
</dbReference>
<keyword evidence="5" id="KW-0418">Kinase</keyword>
<sequence length="450" mass="51801">MAMPKVLVTRPLQLLRQPATSRGFVMSASRSPTILPADVPIEEERIPGYDPKRFLPVNPGDLLNNRYKIMVKLGWGTTSTVWLAQDTQRWWWNSNRYVTVKITASDCVDDDVAKHERIITRHLKRNLSHDGFPFVRTMLDDFEVPGLDGPHLCLVYEPMREPLWLFQRRWENGKLPTALLKVYLRFLLRGLDYLHSECCIIHTDLKLDNILLGFEHPSVIEDFVRKQAENPMPRKIKDGRSIYLSHNDFGPPKSFGILPKIADFGLAQSGEGSEPLMHPIQPPLFHAPEVLLGTSWTYSADIWNLGVLIWNMMEGRDLFTHIRSSQGDYDVRAHLAEMIALLGTPPKILIDREIHWSEVKWSHAVPNSEGKLCQTAREYYGGPFFNSEGEFMHKDLIPTDVRLEDSILSLEGEDKRLFLDFIKKMLQWLPEDRGTAKGLLEDPWLQEKST</sequence>
<keyword evidence="6" id="KW-0067">ATP-binding</keyword>
<feature type="domain" description="Protein kinase" evidence="9">
    <location>
        <begin position="67"/>
        <end position="445"/>
    </location>
</feature>
<dbReference type="OrthoDB" id="5979581at2759"/>
<dbReference type="InterPro" id="IPR051334">
    <property type="entry name" value="SRPK"/>
</dbReference>
<dbReference type="InterPro" id="IPR000719">
    <property type="entry name" value="Prot_kinase_dom"/>
</dbReference>
<dbReference type="Gene3D" id="1.10.510.10">
    <property type="entry name" value="Transferase(Phosphotransferase) domain 1"/>
    <property type="match status" value="1"/>
</dbReference>
<evidence type="ECO:0000256" key="4">
    <source>
        <dbReference type="ARBA" id="ARBA00022741"/>
    </source>
</evidence>
<protein>
    <recommendedName>
        <fullName evidence="1">non-specific serine/threonine protein kinase</fullName>
        <ecNumber evidence="1">2.7.11.1</ecNumber>
    </recommendedName>
</protein>
<dbReference type="PANTHER" id="PTHR47634">
    <property type="entry name" value="PROTEIN KINASE DOMAIN-CONTAINING PROTEIN-RELATED"/>
    <property type="match status" value="1"/>
</dbReference>
<evidence type="ECO:0000256" key="2">
    <source>
        <dbReference type="ARBA" id="ARBA00022527"/>
    </source>
</evidence>
<dbReference type="PROSITE" id="PS00108">
    <property type="entry name" value="PROTEIN_KINASE_ST"/>
    <property type="match status" value="1"/>
</dbReference>